<reference evidence="2" key="1">
    <citation type="submission" date="2022-07" db="EMBL/GenBank/DDBJ databases">
        <authorList>
            <person name="Criscuolo A."/>
        </authorList>
    </citation>
    <scope>NUCLEOTIDE SEQUENCE</scope>
    <source>
        <strain evidence="2">CIP111854</strain>
    </source>
</reference>
<evidence type="ECO:0000313" key="3">
    <source>
        <dbReference type="Proteomes" id="UP001152467"/>
    </source>
</evidence>
<evidence type="ECO:0000313" key="2">
    <source>
        <dbReference type="EMBL" id="CAH9052725.1"/>
    </source>
</evidence>
<dbReference type="SUPFAM" id="SSF52317">
    <property type="entry name" value="Class I glutamine amidotransferase-like"/>
    <property type="match status" value="1"/>
</dbReference>
<dbReference type="EMBL" id="CAMAPC010000003">
    <property type="protein sequence ID" value="CAH9052725.1"/>
    <property type="molecule type" value="Genomic_DNA"/>
</dbReference>
<dbReference type="Gene3D" id="3.40.50.880">
    <property type="match status" value="1"/>
</dbReference>
<organism evidence="2 3">
    <name type="scientific">Pseudoalteromonas holothuriae</name>
    <dbReference type="NCBI Taxonomy" id="2963714"/>
    <lineage>
        <taxon>Bacteria</taxon>
        <taxon>Pseudomonadati</taxon>
        <taxon>Pseudomonadota</taxon>
        <taxon>Gammaproteobacteria</taxon>
        <taxon>Alteromonadales</taxon>
        <taxon>Pseudoalteromonadaceae</taxon>
        <taxon>Pseudoalteromonas</taxon>
    </lineage>
</organism>
<accession>A0A9W4VWQ2</accession>
<feature type="signal peptide" evidence="1">
    <location>
        <begin position="1"/>
        <end position="17"/>
    </location>
</feature>
<protein>
    <recommendedName>
        <fullName evidence="4">DUF4350 domain-containing protein</fullName>
    </recommendedName>
</protein>
<sequence>MLLRFVLYTLLALGVVACNGDGSPQQPDPDFKPKNTFKRFNKEQAPLVLIDEAHYNFHTLNGRYKPFAQVLRSDGYVVKANKEVLTKKSLEQADILVLANALHKENSRNWDGPFYNAFTDEEISAVKAWVIQGGALFLVADHIPFPKAAEKLAAAFGFEFANGHVSKFTFSKDNKTLKQHPILNSTERTGQVTKVRSLGGDAFKVPSNAKNILQLPKDAVAALPDKPFKVNQQTPRVSIAGWSQGAVLEIGKGRVAVFAEASMFTSQVYVPTGKKLGLVSKSAEQNERFLLNVMYWLSRAI</sequence>
<comment type="caution">
    <text evidence="2">The sequence shown here is derived from an EMBL/GenBank/DDBJ whole genome shotgun (WGS) entry which is preliminary data.</text>
</comment>
<dbReference type="Proteomes" id="UP001152467">
    <property type="component" value="Unassembled WGS sequence"/>
</dbReference>
<dbReference type="PROSITE" id="PS51257">
    <property type="entry name" value="PROKAR_LIPOPROTEIN"/>
    <property type="match status" value="1"/>
</dbReference>
<dbReference type="InterPro" id="IPR029062">
    <property type="entry name" value="Class_I_gatase-like"/>
</dbReference>
<keyword evidence="3" id="KW-1185">Reference proteome</keyword>
<name>A0A9W4VWQ2_9GAMM</name>
<evidence type="ECO:0000256" key="1">
    <source>
        <dbReference type="SAM" id="SignalP"/>
    </source>
</evidence>
<proteinExistence type="predicted"/>
<dbReference type="AlphaFoldDB" id="A0A9W4VWQ2"/>
<dbReference type="RefSeq" id="WP_261625913.1">
    <property type="nucleotide sequence ID" value="NZ_CAMAPC010000003.1"/>
</dbReference>
<evidence type="ECO:0008006" key="4">
    <source>
        <dbReference type="Google" id="ProtNLM"/>
    </source>
</evidence>
<keyword evidence="1" id="KW-0732">Signal</keyword>
<feature type="chain" id="PRO_5040811870" description="DUF4350 domain-containing protein" evidence="1">
    <location>
        <begin position="18"/>
        <end position="301"/>
    </location>
</feature>
<gene>
    <name evidence="2" type="ORF">PSECIP111854_01029</name>
</gene>